<feature type="region of interest" description="Disordered" evidence="1">
    <location>
        <begin position="527"/>
        <end position="548"/>
    </location>
</feature>
<keyword evidence="3" id="KW-1185">Reference proteome</keyword>
<dbReference type="OrthoDB" id="48606at2759"/>
<feature type="region of interest" description="Disordered" evidence="1">
    <location>
        <begin position="15"/>
        <end position="90"/>
    </location>
</feature>
<feature type="compositionally biased region" description="Polar residues" evidence="1">
    <location>
        <begin position="798"/>
        <end position="811"/>
    </location>
</feature>
<sequence>MPSTIRDRINSFEAASSLQGGVPSPSRPIASISPRGGALGTKRDAFKLPHYEGEHRHQQNEKEENKPQSATKQPKPHRFRNRNRETQSRSKFYRDMKNANNNAETALSDVNTNSSGNNNKNNPTSASNRERGNRMSHNEGNQPFEETSSTTATASENRRSRIRQSQQQIRENSISATTTNFTDLRRQRRMLQNQRRTYQAPSNDSSTAAAKSQDIDQSEASTTMFGRENLASTVPDSPGRTSTASSSLNIASSSPGGSRWSKLSRLQRRPNGINERQSSIATNTTRNSGYSAVTSVVRNTTSDNATSKHLSPVKLENVSAASPNTKSMTISKLMSATAGLSTKTRRQNEEVSSPSISTSRHSNRNRKESDDNNDNNGTNLRSPRSHRDDSSDIGGAASPQQINASLEAPTDDDATLTSVHRIMEGSNNSNHHRTTIDNSNNHHPNSHQNSVNYTYEPLQSNHNPSTSGRDSGSVGPSWKPNRGVHSNSNRNTIWKEDEKSDKIGYGLGGRVLRTEYSSDYDMDDISKADRSRHSVHSVDGPSTSQATDANDFLISSRYNNSNAINSGLNNNNNSAATMGTKRIDDDDRTFDYGDRDDDSNGGTSFARRRREADQRRARLAAQNDLNSNNNGSIVHNNQLGQSIHQGGGSIIGNNGEPKLLSKEEMEHFTAKDNPALRLSAGVAAVATVGLAVAGPAGLLIGVAAGGLGFGFMQIPEDERIKIQDRAEKAMNTLQEKACDASEAVTSSCLSTYEDSGVAEHVPHCLSSNIADQLVPNCPTGQTAKSENLFNPAGATAPAGSQMTGPHSAGTNHQEHPSASPAGPMMEQPKAAPMSHNERMRNKKVACLRNVRILPIAQIHGLDPTSQPRAWLDVVASANTSNDQKNEAMEEILLLAKDKRRAKIFLDEGILDYIIWTISRYLEKLEAADKKTDWAFPEITANEKSAANLAALCCVTLGKAHCAAIHTEGDLLLMSMYERGTVPEERQVAQMLHEVPHHARVTKISDPTIVEPSKEVFAPRQLTLAQAEELARSIKAVADGQM</sequence>
<feature type="compositionally biased region" description="Low complexity" evidence="1">
    <location>
        <begin position="619"/>
        <end position="631"/>
    </location>
</feature>
<feature type="region of interest" description="Disordered" evidence="1">
    <location>
        <begin position="337"/>
        <end position="397"/>
    </location>
</feature>
<feature type="compositionally biased region" description="Polar residues" evidence="1">
    <location>
        <begin position="300"/>
        <end position="309"/>
    </location>
</feature>
<feature type="region of interest" description="Disordered" evidence="1">
    <location>
        <begin position="565"/>
        <end position="631"/>
    </location>
</feature>
<protein>
    <submittedName>
        <fullName evidence="2">Uncharacterized protein</fullName>
    </submittedName>
</protein>
<feature type="compositionally biased region" description="Low complexity" evidence="1">
    <location>
        <begin position="111"/>
        <end position="127"/>
    </location>
</feature>
<feature type="compositionally biased region" description="Polar residues" evidence="1">
    <location>
        <begin position="457"/>
        <end position="470"/>
    </location>
</feature>
<feature type="compositionally biased region" description="Basic and acidic residues" evidence="1">
    <location>
        <begin position="41"/>
        <end position="66"/>
    </location>
</feature>
<gene>
    <name evidence="2" type="ORF">PSNMU_V1.4_AUG-EV-PASAV3_0044310</name>
</gene>
<accession>A0A448Z6H7</accession>
<feature type="compositionally biased region" description="Low complexity" evidence="1">
    <location>
        <begin position="565"/>
        <end position="576"/>
    </location>
</feature>
<feature type="region of interest" description="Disordered" evidence="1">
    <location>
        <begin position="424"/>
        <end position="495"/>
    </location>
</feature>
<feature type="compositionally biased region" description="Low complexity" evidence="1">
    <location>
        <begin position="438"/>
        <end position="452"/>
    </location>
</feature>
<dbReference type="AlphaFoldDB" id="A0A448Z6H7"/>
<feature type="compositionally biased region" description="Basic and acidic residues" evidence="1">
    <location>
        <begin position="128"/>
        <end position="137"/>
    </location>
</feature>
<reference evidence="2 3" key="1">
    <citation type="submission" date="2019-01" db="EMBL/GenBank/DDBJ databases">
        <authorList>
            <person name="Ferrante I. M."/>
        </authorList>
    </citation>
    <scope>NUCLEOTIDE SEQUENCE [LARGE SCALE GENOMIC DNA]</scope>
    <source>
        <strain evidence="2 3">B856</strain>
    </source>
</reference>
<feature type="compositionally biased region" description="Polar residues" evidence="1">
    <location>
        <begin position="197"/>
        <end position="210"/>
    </location>
</feature>
<proteinExistence type="predicted"/>
<feature type="compositionally biased region" description="Low complexity" evidence="1">
    <location>
        <begin position="145"/>
        <end position="155"/>
    </location>
</feature>
<feature type="compositionally biased region" description="Low complexity" evidence="1">
    <location>
        <begin position="163"/>
        <end position="175"/>
    </location>
</feature>
<dbReference type="Proteomes" id="UP000291116">
    <property type="component" value="Unassembled WGS sequence"/>
</dbReference>
<feature type="compositionally biased region" description="Low complexity" evidence="1">
    <location>
        <begin position="241"/>
        <end position="258"/>
    </location>
</feature>
<feature type="region of interest" description="Disordered" evidence="1">
    <location>
        <begin position="300"/>
        <end position="323"/>
    </location>
</feature>
<evidence type="ECO:0000313" key="3">
    <source>
        <dbReference type="Proteomes" id="UP000291116"/>
    </source>
</evidence>
<name>A0A448Z6H7_9STRA</name>
<feature type="compositionally biased region" description="Low complexity" evidence="1">
    <location>
        <begin position="23"/>
        <end position="35"/>
    </location>
</feature>
<evidence type="ECO:0000313" key="2">
    <source>
        <dbReference type="EMBL" id="VEU37626.1"/>
    </source>
</evidence>
<feature type="region of interest" description="Disordered" evidence="1">
    <location>
        <begin position="781"/>
        <end position="836"/>
    </location>
</feature>
<dbReference type="EMBL" id="CAACVS010000135">
    <property type="protein sequence ID" value="VEU37626.1"/>
    <property type="molecule type" value="Genomic_DNA"/>
</dbReference>
<organism evidence="2 3">
    <name type="scientific">Pseudo-nitzschia multistriata</name>
    <dbReference type="NCBI Taxonomy" id="183589"/>
    <lineage>
        <taxon>Eukaryota</taxon>
        <taxon>Sar</taxon>
        <taxon>Stramenopiles</taxon>
        <taxon>Ochrophyta</taxon>
        <taxon>Bacillariophyta</taxon>
        <taxon>Bacillariophyceae</taxon>
        <taxon>Bacillariophycidae</taxon>
        <taxon>Bacillariales</taxon>
        <taxon>Bacillariaceae</taxon>
        <taxon>Pseudo-nitzschia</taxon>
    </lineage>
</organism>
<feature type="compositionally biased region" description="Polar residues" evidence="1">
    <location>
        <begin position="218"/>
        <end position="235"/>
    </location>
</feature>
<evidence type="ECO:0000256" key="1">
    <source>
        <dbReference type="SAM" id="MobiDB-lite"/>
    </source>
</evidence>
<feature type="compositionally biased region" description="Polar residues" evidence="1">
    <location>
        <begin position="274"/>
        <end position="287"/>
    </location>
</feature>
<feature type="region of interest" description="Disordered" evidence="1">
    <location>
        <begin position="107"/>
        <end position="287"/>
    </location>
</feature>
<feature type="compositionally biased region" description="Polar residues" evidence="1">
    <location>
        <begin position="350"/>
        <end position="360"/>
    </location>
</feature>
<feature type="compositionally biased region" description="Basic and acidic residues" evidence="1">
    <location>
        <begin position="581"/>
        <end position="593"/>
    </location>
</feature>